<dbReference type="Gene3D" id="3.40.50.880">
    <property type="match status" value="1"/>
</dbReference>
<dbReference type="AlphaFoldDB" id="A0A1M4N3K6"/>
<sequence length="227" mass="25117">MKIGILQTGHTPADMAEIAPDYALLFRAMLGEDSFDYQTWNVVDGDFPDTIDAADGYIITGSRHGAYEDHPWISPLEDLIRQIYAAKKPMFGACFGHQIIAQALGGKVEKFKDGWSVGLQTYDFGDQTLDLNAWHQDQVVQLPPEARVVASSPFCKYAALAWGDHVFTTQAHPEFQSDFIQGLIEYRGKGVVPDALLNSATDHLTKRNDNAQIASKVTRLMRGEGIS</sequence>
<dbReference type="InterPro" id="IPR044992">
    <property type="entry name" value="ChyE-like"/>
</dbReference>
<dbReference type="RefSeq" id="WP_072707325.1">
    <property type="nucleotide sequence ID" value="NZ_FMJB01000056.1"/>
</dbReference>
<dbReference type="EMBL" id="FMJB01000056">
    <property type="protein sequence ID" value="SCM68598.1"/>
    <property type="molecule type" value="Genomic_DNA"/>
</dbReference>
<gene>
    <name evidence="2" type="ORF">KARMA_2822</name>
</gene>
<dbReference type="Pfam" id="PF00117">
    <property type="entry name" value="GATase"/>
    <property type="match status" value="1"/>
</dbReference>
<dbReference type="SUPFAM" id="SSF52317">
    <property type="entry name" value="Class I glutamine amidotransferase-like"/>
    <property type="match status" value="1"/>
</dbReference>
<feature type="domain" description="Glutamine amidotransferase" evidence="1">
    <location>
        <begin position="68"/>
        <end position="177"/>
    </location>
</feature>
<proteinExistence type="predicted"/>
<organism evidence="2 3">
    <name type="scientific">Donghicola eburneus</name>
    <dbReference type="NCBI Taxonomy" id="393278"/>
    <lineage>
        <taxon>Bacteria</taxon>
        <taxon>Pseudomonadati</taxon>
        <taxon>Pseudomonadota</taxon>
        <taxon>Alphaproteobacteria</taxon>
        <taxon>Rhodobacterales</taxon>
        <taxon>Roseobacteraceae</taxon>
        <taxon>Donghicola</taxon>
    </lineage>
</organism>
<evidence type="ECO:0000259" key="1">
    <source>
        <dbReference type="Pfam" id="PF00117"/>
    </source>
</evidence>
<name>A0A1M4N3K6_9RHOB</name>
<dbReference type="InterPro" id="IPR017926">
    <property type="entry name" value="GATASE"/>
</dbReference>
<dbReference type="CDD" id="cd01741">
    <property type="entry name" value="GATase1_1"/>
    <property type="match status" value="1"/>
</dbReference>
<evidence type="ECO:0000313" key="3">
    <source>
        <dbReference type="Proteomes" id="UP000184085"/>
    </source>
</evidence>
<dbReference type="PANTHER" id="PTHR42695:SF5">
    <property type="entry name" value="GLUTAMINE AMIDOTRANSFERASE YLR126C-RELATED"/>
    <property type="match status" value="1"/>
</dbReference>
<dbReference type="GO" id="GO:0005829">
    <property type="term" value="C:cytosol"/>
    <property type="evidence" value="ECO:0007669"/>
    <property type="project" value="TreeGrafter"/>
</dbReference>
<dbReference type="Proteomes" id="UP000184085">
    <property type="component" value="Unassembled WGS sequence"/>
</dbReference>
<dbReference type="PANTHER" id="PTHR42695">
    <property type="entry name" value="GLUTAMINE AMIDOTRANSFERASE YLR126C-RELATED"/>
    <property type="match status" value="1"/>
</dbReference>
<evidence type="ECO:0000313" key="2">
    <source>
        <dbReference type="EMBL" id="SCM68598.1"/>
    </source>
</evidence>
<accession>A0A1M4N3K6</accession>
<dbReference type="InterPro" id="IPR029062">
    <property type="entry name" value="Class_I_gatase-like"/>
</dbReference>
<reference evidence="3" key="1">
    <citation type="submission" date="2016-09" db="EMBL/GenBank/DDBJ databases">
        <authorList>
            <person name="Wibberg D."/>
        </authorList>
    </citation>
    <scope>NUCLEOTIDE SEQUENCE [LARGE SCALE GENOMIC DNA]</scope>
</reference>
<keyword evidence="3" id="KW-1185">Reference proteome</keyword>
<protein>
    <recommendedName>
        <fullName evidence="1">Glutamine amidotransferase domain-containing protein</fullName>
    </recommendedName>
</protein>
<dbReference type="PROSITE" id="PS51273">
    <property type="entry name" value="GATASE_TYPE_1"/>
    <property type="match status" value="1"/>
</dbReference>